<reference evidence="2" key="1">
    <citation type="journal article" date="2019" name="Int. J. Syst. Evol. Microbiol.">
        <title>The Global Catalogue of Microorganisms (GCM) 10K type strain sequencing project: providing services to taxonomists for standard genome sequencing and annotation.</title>
        <authorList>
            <consortium name="The Broad Institute Genomics Platform"/>
            <consortium name="The Broad Institute Genome Sequencing Center for Infectious Disease"/>
            <person name="Wu L."/>
            <person name="Ma J."/>
        </authorList>
    </citation>
    <scope>NUCLEOTIDE SEQUENCE [LARGE SCALE GENOMIC DNA]</scope>
    <source>
        <strain evidence="2">CGMCC 1.16444</strain>
    </source>
</reference>
<evidence type="ECO:0000313" key="1">
    <source>
        <dbReference type="EMBL" id="MFC5066982.1"/>
    </source>
</evidence>
<dbReference type="Proteomes" id="UP001595796">
    <property type="component" value="Unassembled WGS sequence"/>
</dbReference>
<accession>A0ABV9YXZ4</accession>
<dbReference type="InterPro" id="IPR021848">
    <property type="entry name" value="HODM_asu-like"/>
</dbReference>
<proteinExistence type="predicted"/>
<protein>
    <submittedName>
        <fullName evidence="1">DUF3445 domain-containing protein</fullName>
    </submittedName>
</protein>
<dbReference type="Pfam" id="PF11927">
    <property type="entry name" value="HODM_asu-like"/>
    <property type="match status" value="1"/>
</dbReference>
<sequence length="303" mass="33632">MSGDVGAFAHTPYDGSHKPFTIGMSLLDPREWIEVDGHIGRYLAEKDELFATSRDVVFREETETRAAQGEVLAMLADFLPQRFPETYRRDGSRIEIVPLGRSIDLDGGEPPLMTASRFVQEDLCLMRDGPGGYRLAAASLCFPSSWSLAEKFGATLDGLHGNVPGYAGGFGPRMNRIFSNLRTELPAQRLNWSLYADDELHHPASKARPRHWFDAEAGDFGAFVRVERQTLRRLPVSGDILFTIRIYVDPVDAFRRHPDGARLAAGLRDDILRLDEAQLTYKALLEGRDRVASALGEIAGSNG</sequence>
<name>A0ABV9YXZ4_9HYPH</name>
<dbReference type="RefSeq" id="WP_379769364.1">
    <property type="nucleotide sequence ID" value="NZ_JBHSJF010000002.1"/>
</dbReference>
<gene>
    <name evidence="1" type="ORF">ACFPFW_03020</name>
</gene>
<keyword evidence="2" id="KW-1185">Reference proteome</keyword>
<comment type="caution">
    <text evidence="1">The sequence shown here is derived from an EMBL/GenBank/DDBJ whole genome shotgun (WGS) entry which is preliminary data.</text>
</comment>
<organism evidence="1 2">
    <name type="scientific">Flaviflagellibacter deserti</name>
    <dbReference type="NCBI Taxonomy" id="2267266"/>
    <lineage>
        <taxon>Bacteria</taxon>
        <taxon>Pseudomonadati</taxon>
        <taxon>Pseudomonadota</taxon>
        <taxon>Alphaproteobacteria</taxon>
        <taxon>Hyphomicrobiales</taxon>
        <taxon>Flaviflagellibacter</taxon>
    </lineage>
</organism>
<evidence type="ECO:0000313" key="2">
    <source>
        <dbReference type="Proteomes" id="UP001595796"/>
    </source>
</evidence>
<dbReference type="EMBL" id="JBHSJF010000002">
    <property type="protein sequence ID" value="MFC5066982.1"/>
    <property type="molecule type" value="Genomic_DNA"/>
</dbReference>